<gene>
    <name evidence="5" type="ORF">RMAR00112_LOCUS3270</name>
    <name evidence="6" type="ORF">RMAR00112_LOCUS3271</name>
    <name evidence="7" type="ORF">RMAR00112_LOCUS3272</name>
</gene>
<dbReference type="EMBL" id="HBHW01004475">
    <property type="protein sequence ID" value="CAE0035326.1"/>
    <property type="molecule type" value="Transcribed_RNA"/>
</dbReference>
<sequence length="248" mass="26750">MTKDGRIAVIGGTSLLHSKLFDHFKEKVVKTEHGNVIVYADETGDPSTLFVQRHHADATKGAAVYNPPHVMNQKSYIAALKSLDVSTILGVCSVGSLTKEYDTGTLVVPDDFFNQASTTYFDDARGHLVPAFSEKVRQTILTALGEAGPQKTVASGTYVQTVGPRFETKAEVRFLSGLGDVIGMTAASEAVLALELGMDYAVICMIDNYANGLVGGTLTEEEFRANVKLNEKTVETAVQAILKKFNEN</sequence>
<keyword evidence="3" id="KW-0660">Purine salvage</keyword>
<evidence type="ECO:0000259" key="4">
    <source>
        <dbReference type="Pfam" id="PF01048"/>
    </source>
</evidence>
<dbReference type="InterPro" id="IPR035994">
    <property type="entry name" value="Nucleoside_phosphorylase_sf"/>
</dbReference>
<dbReference type="EMBL" id="HBHW01004474">
    <property type="protein sequence ID" value="CAE0035325.1"/>
    <property type="molecule type" value="Transcribed_RNA"/>
</dbReference>
<evidence type="ECO:0000256" key="3">
    <source>
        <dbReference type="ARBA" id="ARBA00022726"/>
    </source>
</evidence>
<dbReference type="Gene3D" id="3.40.50.1580">
    <property type="entry name" value="Nucleoside phosphorylase domain"/>
    <property type="match status" value="1"/>
</dbReference>
<dbReference type="CDD" id="cd09010">
    <property type="entry name" value="MTAP_SsMTAPII_like_MTIP"/>
    <property type="match status" value="1"/>
</dbReference>
<reference evidence="7" key="1">
    <citation type="submission" date="2021-01" db="EMBL/GenBank/DDBJ databases">
        <authorList>
            <person name="Corre E."/>
            <person name="Pelletier E."/>
            <person name="Niang G."/>
            <person name="Scheremetjew M."/>
            <person name="Finn R."/>
            <person name="Kale V."/>
            <person name="Holt S."/>
            <person name="Cochrane G."/>
            <person name="Meng A."/>
            <person name="Brown T."/>
            <person name="Cohen L."/>
        </authorList>
    </citation>
    <scope>NUCLEOTIDE SEQUENCE</scope>
    <source>
        <strain evidence="7">CCMP 769</strain>
    </source>
</reference>
<dbReference type="EMBL" id="HBHW01004473">
    <property type="protein sequence ID" value="CAE0035324.1"/>
    <property type="molecule type" value="Transcribed_RNA"/>
</dbReference>
<dbReference type="InterPro" id="IPR000845">
    <property type="entry name" value="Nucleoside_phosphorylase_d"/>
</dbReference>
<dbReference type="InterPro" id="IPR010044">
    <property type="entry name" value="MTAP"/>
</dbReference>
<keyword evidence="2" id="KW-0808">Transferase</keyword>
<evidence type="ECO:0000313" key="5">
    <source>
        <dbReference type="EMBL" id="CAE0035324.1"/>
    </source>
</evidence>
<evidence type="ECO:0000256" key="2">
    <source>
        <dbReference type="ARBA" id="ARBA00022679"/>
    </source>
</evidence>
<dbReference type="GO" id="GO:0019509">
    <property type="term" value="P:L-methionine salvage from methylthioadenosine"/>
    <property type="evidence" value="ECO:0007669"/>
    <property type="project" value="TreeGrafter"/>
</dbReference>
<keyword evidence="1" id="KW-0328">Glycosyltransferase</keyword>
<proteinExistence type="predicted"/>
<dbReference type="PANTHER" id="PTHR42679:SF2">
    <property type="entry name" value="S-METHYL-5'-THIOADENOSINE PHOSPHORYLASE"/>
    <property type="match status" value="1"/>
</dbReference>
<dbReference type="Pfam" id="PF01048">
    <property type="entry name" value="PNP_UDP_1"/>
    <property type="match status" value="1"/>
</dbReference>
<dbReference type="GO" id="GO:0017061">
    <property type="term" value="F:S-methyl-5-thioadenosine phosphorylase activity"/>
    <property type="evidence" value="ECO:0007669"/>
    <property type="project" value="InterPro"/>
</dbReference>
<accession>A0A7S2ZCM3</accession>
<evidence type="ECO:0000313" key="7">
    <source>
        <dbReference type="EMBL" id="CAE0035326.1"/>
    </source>
</evidence>
<evidence type="ECO:0000256" key="1">
    <source>
        <dbReference type="ARBA" id="ARBA00022676"/>
    </source>
</evidence>
<dbReference type="GO" id="GO:0006166">
    <property type="term" value="P:purine ribonucleoside salvage"/>
    <property type="evidence" value="ECO:0007669"/>
    <property type="project" value="UniProtKB-KW"/>
</dbReference>
<protein>
    <recommendedName>
        <fullName evidence="4">Nucleoside phosphorylase domain-containing protein</fullName>
    </recommendedName>
</protein>
<feature type="domain" description="Nucleoside phosphorylase" evidence="4">
    <location>
        <begin position="7"/>
        <end position="243"/>
    </location>
</feature>
<dbReference type="PANTHER" id="PTHR42679">
    <property type="entry name" value="S-METHYL-5'-THIOADENOSINE PHOSPHORYLASE"/>
    <property type="match status" value="1"/>
</dbReference>
<name>A0A7S2ZCM3_9RHOD</name>
<organism evidence="7">
    <name type="scientific">Rhodosorus marinus</name>
    <dbReference type="NCBI Taxonomy" id="101924"/>
    <lineage>
        <taxon>Eukaryota</taxon>
        <taxon>Rhodophyta</taxon>
        <taxon>Stylonematophyceae</taxon>
        <taxon>Stylonematales</taxon>
        <taxon>Stylonemataceae</taxon>
        <taxon>Rhodosorus</taxon>
    </lineage>
</organism>
<dbReference type="SUPFAM" id="SSF53167">
    <property type="entry name" value="Purine and uridine phosphorylases"/>
    <property type="match status" value="1"/>
</dbReference>
<dbReference type="GO" id="GO:0005829">
    <property type="term" value="C:cytosol"/>
    <property type="evidence" value="ECO:0007669"/>
    <property type="project" value="TreeGrafter"/>
</dbReference>
<evidence type="ECO:0000313" key="6">
    <source>
        <dbReference type="EMBL" id="CAE0035325.1"/>
    </source>
</evidence>
<dbReference type="AlphaFoldDB" id="A0A7S2ZCM3"/>